<evidence type="ECO:0000259" key="13">
    <source>
        <dbReference type="PROSITE" id="PS51371"/>
    </source>
</evidence>
<evidence type="ECO:0000256" key="10">
    <source>
        <dbReference type="PROSITE-ProRule" id="PRU00703"/>
    </source>
</evidence>
<evidence type="ECO:0000256" key="12">
    <source>
        <dbReference type="SAM" id="MobiDB-lite"/>
    </source>
</evidence>
<dbReference type="InterPro" id="IPR001807">
    <property type="entry name" value="ClC"/>
</dbReference>
<dbReference type="Proteomes" id="UP000007879">
    <property type="component" value="Unassembled WGS sequence"/>
</dbReference>
<evidence type="ECO:0000313" key="15">
    <source>
        <dbReference type="Proteomes" id="UP000007879"/>
    </source>
</evidence>
<feature type="region of interest" description="Disordered" evidence="12">
    <location>
        <begin position="43"/>
        <end position="62"/>
    </location>
</feature>
<feature type="transmembrane region" description="Helical" evidence="11">
    <location>
        <begin position="358"/>
        <end position="381"/>
    </location>
</feature>
<dbReference type="PANTHER" id="PTHR11689:SF158">
    <property type="entry name" value="H(+)_CL(-) EXCHANGE TRANSPORTER 6"/>
    <property type="match status" value="1"/>
</dbReference>
<dbReference type="SUPFAM" id="SSF54631">
    <property type="entry name" value="CBS-domain pair"/>
    <property type="match status" value="1"/>
</dbReference>
<protein>
    <recommendedName>
        <fullName evidence="11">Chloride channel protein</fullName>
    </recommendedName>
</protein>
<dbReference type="InterPro" id="IPR051280">
    <property type="entry name" value="Cl-channel/antiporter"/>
</dbReference>
<dbReference type="InterPro" id="IPR014743">
    <property type="entry name" value="Cl-channel_core"/>
</dbReference>
<feature type="compositionally biased region" description="Low complexity" evidence="12">
    <location>
        <begin position="43"/>
        <end position="56"/>
    </location>
</feature>
<feature type="transmembrane region" description="Helical" evidence="11">
    <location>
        <begin position="110"/>
        <end position="134"/>
    </location>
</feature>
<comment type="subcellular location">
    <subcellularLocation>
        <location evidence="1 11">Membrane</location>
        <topology evidence="1 11">Multi-pass membrane protein</topology>
    </subcellularLocation>
</comment>
<dbReference type="eggNOG" id="KOG0474">
    <property type="taxonomic scope" value="Eukaryota"/>
</dbReference>
<evidence type="ECO:0000313" key="14">
    <source>
        <dbReference type="EnsemblMetazoa" id="Aqu2.1.41438_001"/>
    </source>
</evidence>
<keyword evidence="7 10" id="KW-0129">CBS domain</keyword>
<dbReference type="STRING" id="400682.A0A1X7VPV8"/>
<dbReference type="Pfam" id="PF00654">
    <property type="entry name" value="Voltage_CLC"/>
    <property type="match status" value="1"/>
</dbReference>
<sequence length="909" mass="101241">MESLKKAFTPSSRKGDLEVPMLSGETGLERSRSVDTPYSAVEMNSLMSSSSSSVKSKGGKNKRKLARAKSVLPVKDYESLDYDVCYNVPHKQWIESYSKYTYKHIALMRWIMVALIGIVTGTIAFLINVGIHYLRKLKYQEFFRVYDLTRDSGTVFLALLVIAGFNVFYSIFAGILVAIEPIAAGSGIPEIKCYLNGIRMPRVARIRTLIAKACGVLFSVAGGFLVGKEGPMIHSGAIVGAGIPQLRSFIWNKLRLPYPYFRDDKDKRDFVSCGAAAGVAAAFGAPIGGVLFSLEEGSSFWDQGLTWRSLFCAMCSTITLNLWLSGTPLVPRAKFGELDQPGLIDFGRFSNGGTDGNLWTFPYLFLFILIGAGGGLLGAWFNSLNTRLTIYRMKHVFRKNVIYKVLEVILIAMVTTVSFFILATLLGTCVPVITRTEQQFANSTRNFFCPTGVTFSTIRFNNYFNDLATLMFNSEEDSIKQLFHQDGAFTLPTLGLAFICYYFIACWTYGAGVPSGLFVPCLTIGALYGRFIITAMQTAGIPTTIDPGTFALIGAAAFLGGVVRMTVSLTVILIESTDEIEYGLPLLITLMVAKWVGDLFNEGLYDIHIEVKEIPLLGWDSPEKVDRLTATDVMNPDLKYIYPISRVGSIERLLKVTAHNAFFVVTPLSVSAEDTTSSIGVSKQSPLLYERRSIHPVHRTRLIEQRRKKEALKRKEYKEATINDDGESRGATPFSSGAEEGVQDNAFVFHGLILRSQLVELIRNRIFFDENLGVETQPPISHLKLNKDYPRFKGIYDIKLEEGERQMLMDVSLYMNPCPYTISHHAPLRRVFNLFRTMGLRHLPVIEDSGIAVGMITRHDLTHEHLHKALHAKSHHGSNDNDSNENDGELDVAYRFKAALKKSLSNLSM</sequence>
<feature type="transmembrane region" description="Helical" evidence="11">
    <location>
        <begin position="548"/>
        <end position="574"/>
    </location>
</feature>
<feature type="transmembrane region" description="Helical" evidence="11">
    <location>
        <begin position="488"/>
        <end position="510"/>
    </location>
</feature>
<dbReference type="PRINTS" id="PR00762">
    <property type="entry name" value="CLCHANNEL"/>
</dbReference>
<evidence type="ECO:0000256" key="7">
    <source>
        <dbReference type="ARBA" id="ARBA00023122"/>
    </source>
</evidence>
<evidence type="ECO:0000256" key="6">
    <source>
        <dbReference type="ARBA" id="ARBA00023065"/>
    </source>
</evidence>
<dbReference type="SUPFAM" id="SSF81340">
    <property type="entry name" value="Clc chloride channel"/>
    <property type="match status" value="1"/>
</dbReference>
<dbReference type="InterPro" id="IPR000644">
    <property type="entry name" value="CBS_dom"/>
</dbReference>
<keyword evidence="6 11" id="KW-0406">Ion transport</keyword>
<keyword evidence="9 11" id="KW-0868">Chloride</keyword>
<keyword evidence="15" id="KW-1185">Reference proteome</keyword>
<organism evidence="14">
    <name type="scientific">Amphimedon queenslandica</name>
    <name type="common">Sponge</name>
    <dbReference type="NCBI Taxonomy" id="400682"/>
    <lineage>
        <taxon>Eukaryota</taxon>
        <taxon>Metazoa</taxon>
        <taxon>Porifera</taxon>
        <taxon>Demospongiae</taxon>
        <taxon>Heteroscleromorpha</taxon>
        <taxon>Haplosclerida</taxon>
        <taxon>Niphatidae</taxon>
        <taxon>Amphimedon</taxon>
    </lineage>
</organism>
<feature type="transmembrane region" description="Helical" evidence="11">
    <location>
        <begin position="270"/>
        <end position="293"/>
    </location>
</feature>
<gene>
    <name evidence="14" type="primary">100641284</name>
</gene>
<dbReference type="PROSITE" id="PS51371">
    <property type="entry name" value="CBS"/>
    <property type="match status" value="1"/>
</dbReference>
<name>A0A1X7VPV8_AMPQE</name>
<keyword evidence="8 11" id="KW-0472">Membrane</keyword>
<accession>A0A1X7VPV8</accession>
<evidence type="ECO:0000256" key="11">
    <source>
        <dbReference type="RuleBase" id="RU361221"/>
    </source>
</evidence>
<dbReference type="KEGG" id="aqu:100641284"/>
<comment type="caution">
    <text evidence="11">Lacks conserved residue(s) required for the propagation of feature annotation.</text>
</comment>
<feature type="transmembrane region" description="Helical" evidence="11">
    <location>
        <begin position="401"/>
        <end position="426"/>
    </location>
</feature>
<evidence type="ECO:0000256" key="5">
    <source>
        <dbReference type="ARBA" id="ARBA00022989"/>
    </source>
</evidence>
<keyword evidence="3 11" id="KW-0812">Transmembrane</keyword>
<keyword evidence="2 11" id="KW-0813">Transport</keyword>
<dbReference type="Pfam" id="PF00571">
    <property type="entry name" value="CBS"/>
    <property type="match status" value="1"/>
</dbReference>
<evidence type="ECO:0000256" key="1">
    <source>
        <dbReference type="ARBA" id="ARBA00004141"/>
    </source>
</evidence>
<evidence type="ECO:0000256" key="9">
    <source>
        <dbReference type="ARBA" id="ARBA00023214"/>
    </source>
</evidence>
<dbReference type="EnsemblMetazoa" id="Aqu2.1.41438_001">
    <property type="protein sequence ID" value="Aqu2.1.41438_001"/>
    <property type="gene ID" value="Aqu2.1.41438"/>
</dbReference>
<feature type="transmembrane region" description="Helical" evidence="11">
    <location>
        <begin position="154"/>
        <end position="179"/>
    </location>
</feature>
<evidence type="ECO:0000256" key="8">
    <source>
        <dbReference type="ARBA" id="ARBA00023136"/>
    </source>
</evidence>
<dbReference type="AlphaFoldDB" id="A0A1X7VPV8"/>
<dbReference type="InterPro" id="IPR046342">
    <property type="entry name" value="CBS_dom_sf"/>
</dbReference>
<feature type="transmembrane region" description="Helical" evidence="11">
    <location>
        <begin position="516"/>
        <end position="536"/>
    </location>
</feature>
<evidence type="ECO:0000256" key="2">
    <source>
        <dbReference type="ARBA" id="ARBA00022448"/>
    </source>
</evidence>
<evidence type="ECO:0000256" key="3">
    <source>
        <dbReference type="ARBA" id="ARBA00022692"/>
    </source>
</evidence>
<dbReference type="InParanoid" id="A0A1X7VPV8"/>
<feature type="transmembrane region" description="Helical" evidence="11">
    <location>
        <begin position="209"/>
        <end position="226"/>
    </location>
</feature>
<comment type="similarity">
    <text evidence="11">Belongs to the chloride channel (TC 2.A.49) family.</text>
</comment>
<dbReference type="GO" id="GO:0005765">
    <property type="term" value="C:lysosomal membrane"/>
    <property type="evidence" value="ECO:0007669"/>
    <property type="project" value="TreeGrafter"/>
</dbReference>
<keyword evidence="4" id="KW-0677">Repeat</keyword>
<dbReference type="PANTHER" id="PTHR11689">
    <property type="entry name" value="CHLORIDE CHANNEL PROTEIN CLC FAMILY MEMBER"/>
    <property type="match status" value="1"/>
</dbReference>
<evidence type="ECO:0000256" key="4">
    <source>
        <dbReference type="ARBA" id="ARBA00022737"/>
    </source>
</evidence>
<dbReference type="Gene3D" id="3.10.580.10">
    <property type="entry name" value="CBS-domain"/>
    <property type="match status" value="1"/>
</dbReference>
<keyword evidence="5 11" id="KW-1133">Transmembrane helix</keyword>
<dbReference type="OrthoDB" id="428525at2759"/>
<dbReference type="GO" id="GO:0005254">
    <property type="term" value="F:chloride channel activity"/>
    <property type="evidence" value="ECO:0007669"/>
    <property type="project" value="UniProtKB-UniRule"/>
</dbReference>
<reference evidence="14" key="2">
    <citation type="submission" date="2017-05" db="UniProtKB">
        <authorList>
            <consortium name="EnsemblMetazoa"/>
        </authorList>
    </citation>
    <scope>IDENTIFICATION</scope>
</reference>
<feature type="region of interest" description="Disordered" evidence="12">
    <location>
        <begin position="1"/>
        <end position="35"/>
    </location>
</feature>
<proteinExistence type="inferred from homology"/>
<reference evidence="15" key="1">
    <citation type="journal article" date="2010" name="Nature">
        <title>The Amphimedon queenslandica genome and the evolution of animal complexity.</title>
        <authorList>
            <person name="Srivastava M."/>
            <person name="Simakov O."/>
            <person name="Chapman J."/>
            <person name="Fahey B."/>
            <person name="Gauthier M.E."/>
            <person name="Mitros T."/>
            <person name="Richards G.S."/>
            <person name="Conaco C."/>
            <person name="Dacre M."/>
            <person name="Hellsten U."/>
            <person name="Larroux C."/>
            <person name="Putnam N.H."/>
            <person name="Stanke M."/>
            <person name="Adamska M."/>
            <person name="Darling A."/>
            <person name="Degnan S.M."/>
            <person name="Oakley T.H."/>
            <person name="Plachetzki D.C."/>
            <person name="Zhai Y."/>
            <person name="Adamski M."/>
            <person name="Calcino A."/>
            <person name="Cummins S.F."/>
            <person name="Goodstein D.M."/>
            <person name="Harris C."/>
            <person name="Jackson D.J."/>
            <person name="Leys S.P."/>
            <person name="Shu S."/>
            <person name="Woodcroft B.J."/>
            <person name="Vervoort M."/>
            <person name="Kosik K.S."/>
            <person name="Manning G."/>
            <person name="Degnan B.M."/>
            <person name="Rokhsar D.S."/>
        </authorList>
    </citation>
    <scope>NUCLEOTIDE SEQUENCE [LARGE SCALE GENOMIC DNA]</scope>
</reference>
<dbReference type="Gene3D" id="1.10.3080.10">
    <property type="entry name" value="Clc chloride channel"/>
    <property type="match status" value="1"/>
</dbReference>
<dbReference type="EnsemblMetazoa" id="XM_020006518.1">
    <property type="protein sequence ID" value="XP_019862077.1"/>
    <property type="gene ID" value="LOC100641284"/>
</dbReference>
<dbReference type="SMART" id="SM00116">
    <property type="entry name" value="CBS"/>
    <property type="match status" value="1"/>
</dbReference>
<feature type="domain" description="CBS" evidence="13">
    <location>
        <begin position="815"/>
        <end position="874"/>
    </location>
</feature>